<keyword evidence="2" id="KW-1185">Reference proteome</keyword>
<dbReference type="GeneID" id="40088277"/>
<name>A0A2L0UZT9_9CAUD</name>
<reference evidence="1 2" key="1">
    <citation type="submission" date="2017-06" db="EMBL/GenBank/DDBJ databases">
        <authorList>
            <person name="Kim H.J."/>
            <person name="Triplett B.A."/>
        </authorList>
    </citation>
    <scope>NUCLEOTIDE SEQUENCE [LARGE SCALE GENOMIC DNA]</scope>
</reference>
<sequence length="174" mass="20407">MCMIYVDQLHKFDRSIYELQELLLFCVTTPSYTNVQMMQNHADKIDLFLYTLGASDSRLPFDCILRLWGSDLNWRLKVNKIPFTYRSSDRMVEASTIPAIVLQSGDLNSILSYFSSYVSPSIRMFMNFTRGHCHYPIITDFLIEKVRENGYWCPKRIRTELDYQNVELAIGKCT</sequence>
<evidence type="ECO:0000313" key="2">
    <source>
        <dbReference type="Proteomes" id="UP000223025"/>
    </source>
</evidence>
<proteinExistence type="predicted"/>
<evidence type="ECO:0000313" key="1">
    <source>
        <dbReference type="EMBL" id="AUZ95048.1"/>
    </source>
</evidence>
<protein>
    <submittedName>
        <fullName evidence="1">Uncharacterized protein</fullName>
    </submittedName>
</protein>
<dbReference type="Proteomes" id="UP000223025">
    <property type="component" value="Segment"/>
</dbReference>
<dbReference type="EMBL" id="MF403008">
    <property type="protein sequence ID" value="AUZ95048.1"/>
    <property type="molecule type" value="Genomic_DNA"/>
</dbReference>
<dbReference type="KEGG" id="vg:40088277"/>
<organism evidence="1 2">
    <name type="scientific">Agrobacterium phage Atu_ph07</name>
    <dbReference type="NCBI Taxonomy" id="2024264"/>
    <lineage>
        <taxon>Viruses</taxon>
        <taxon>Duplodnaviria</taxon>
        <taxon>Heunggongvirae</taxon>
        <taxon>Uroviricota</taxon>
        <taxon>Caudoviricetes</taxon>
        <taxon>Polybotosvirus</taxon>
        <taxon>Polybotosvirus Atuph07</taxon>
    </lineage>
</organism>
<dbReference type="RefSeq" id="YP_009611939.1">
    <property type="nucleotide sequence ID" value="NC_042013.1"/>
</dbReference>
<accession>A0A2L0UZT9</accession>